<dbReference type="PANTHER" id="PTHR43539:SF91">
    <property type="entry name" value="FAD-DEPENDENT URATE HYDROXYLASE"/>
    <property type="match status" value="1"/>
</dbReference>
<protein>
    <submittedName>
        <fullName evidence="2">FAD-dependent oxidoreductase</fullName>
    </submittedName>
</protein>
<dbReference type="InterPro" id="IPR050982">
    <property type="entry name" value="Auxin_biosynth/cation_transpt"/>
</dbReference>
<name>A0A2W5N4E0_RHOSU</name>
<evidence type="ECO:0000313" key="2">
    <source>
        <dbReference type="EMBL" id="PZQ48332.1"/>
    </source>
</evidence>
<dbReference type="SUPFAM" id="SSF51905">
    <property type="entry name" value="FAD/NAD(P)-binding domain"/>
    <property type="match status" value="1"/>
</dbReference>
<evidence type="ECO:0000313" key="3">
    <source>
        <dbReference type="Proteomes" id="UP000249185"/>
    </source>
</evidence>
<organism evidence="2 3">
    <name type="scientific">Rhodovulum sulfidophilum</name>
    <name type="common">Rhodobacter sulfidophilus</name>
    <dbReference type="NCBI Taxonomy" id="35806"/>
    <lineage>
        <taxon>Bacteria</taxon>
        <taxon>Pseudomonadati</taxon>
        <taxon>Pseudomonadota</taxon>
        <taxon>Alphaproteobacteria</taxon>
        <taxon>Rhodobacterales</taxon>
        <taxon>Paracoccaceae</taxon>
        <taxon>Rhodovulum</taxon>
    </lineage>
</organism>
<accession>A0A2W5N4E0</accession>
<dbReference type="GO" id="GO:0050660">
    <property type="term" value="F:flavin adenine dinucleotide binding"/>
    <property type="evidence" value="ECO:0007669"/>
    <property type="project" value="TreeGrafter"/>
</dbReference>
<dbReference type="AlphaFoldDB" id="A0A2W5N4E0"/>
<dbReference type="PANTHER" id="PTHR43539">
    <property type="entry name" value="FLAVIN-BINDING MONOOXYGENASE-LIKE PROTEIN (AFU_ORTHOLOGUE AFUA_4G09220)"/>
    <property type="match status" value="1"/>
</dbReference>
<reference evidence="2 3" key="1">
    <citation type="submission" date="2017-08" db="EMBL/GenBank/DDBJ databases">
        <title>Infants hospitalized years apart are colonized by the same room-sourced microbial strains.</title>
        <authorList>
            <person name="Brooks B."/>
            <person name="Olm M.R."/>
            <person name="Firek B.A."/>
            <person name="Baker R."/>
            <person name="Thomas B.C."/>
            <person name="Morowitz M.J."/>
            <person name="Banfield J.F."/>
        </authorList>
    </citation>
    <scope>NUCLEOTIDE SEQUENCE [LARGE SCALE GENOMIC DNA]</scope>
    <source>
        <strain evidence="2">S2_005_002_R2_34</strain>
    </source>
</reference>
<dbReference type="Pfam" id="PF13738">
    <property type="entry name" value="Pyr_redox_3"/>
    <property type="match status" value="1"/>
</dbReference>
<dbReference type="EMBL" id="QFPW01000012">
    <property type="protein sequence ID" value="PZQ48332.1"/>
    <property type="molecule type" value="Genomic_DNA"/>
</dbReference>
<sequence length="514" mass="55167">MPNGSSLNEDVMTLSAAKMPQGSGGSARLGVGAPDAIGLARHEEAVRADLARLGLPWQPWTAARGEGGAKLLDVIVIGAGQFGTAVAGALRLRGITDLLVLDRAPEGGEGPWVTYARMPTLRSPKHLPGLSFGVPSLTFQSWYLAAHGAAAWETLYKVHNGTWQDYILWVRRMLALPVENDAEAVDLIPRADRVDVVLADGSRRLAKRVVVATGRGATGGWSRVPGVAEDLFPDFAAHTMDAIDFGALKGKRIAMIGVGASAWDNAATAIEAGAASVTMLARRRALPQLNKGRASTGIGFFEGWQSLPDADRWRLGAYLDDMQSPPPHETIHRALANPGVSVHFSTKLKAATRAGDRVRLEVENGPSGDYDYLILGTGFRVDLAHEPLFAGVHADIALWQDRYAPPPGLERPHLGRFPYVGDAFELLPKAGGADTRGLGRIHLFNMASWLSAGTLAADVPTLEVGPDRLAQGVTARLFAEDFEPIFDRLVAWEDEHELKGTSFYAPDHVNTTAR</sequence>
<comment type="caution">
    <text evidence="2">The sequence shown here is derived from an EMBL/GenBank/DDBJ whole genome shotgun (WGS) entry which is preliminary data.</text>
</comment>
<keyword evidence="1" id="KW-0560">Oxidoreductase</keyword>
<dbReference type="InterPro" id="IPR036188">
    <property type="entry name" value="FAD/NAD-bd_sf"/>
</dbReference>
<dbReference type="GO" id="GO:0004497">
    <property type="term" value="F:monooxygenase activity"/>
    <property type="evidence" value="ECO:0007669"/>
    <property type="project" value="TreeGrafter"/>
</dbReference>
<dbReference type="Gene3D" id="3.50.50.60">
    <property type="entry name" value="FAD/NAD(P)-binding domain"/>
    <property type="match status" value="1"/>
</dbReference>
<proteinExistence type="predicted"/>
<dbReference type="Proteomes" id="UP000249185">
    <property type="component" value="Unassembled WGS sequence"/>
</dbReference>
<evidence type="ECO:0000256" key="1">
    <source>
        <dbReference type="ARBA" id="ARBA00023002"/>
    </source>
</evidence>
<gene>
    <name evidence="2" type="ORF">DI556_14360</name>
</gene>